<dbReference type="Pfam" id="PF04502">
    <property type="entry name" value="Saf4_Yju2"/>
    <property type="match status" value="1"/>
</dbReference>
<dbReference type="EMBL" id="KV454543">
    <property type="protein sequence ID" value="ODV66229.1"/>
    <property type="molecule type" value="Genomic_DNA"/>
</dbReference>
<dbReference type="GO" id="GO:0000384">
    <property type="term" value="F:first spliceosomal transesterification activity"/>
    <property type="evidence" value="ECO:0007669"/>
    <property type="project" value="EnsemblFungi"/>
</dbReference>
<dbReference type="STRING" id="984485.A0A1E4RG46"/>
<sequence>MSERKSINKYYPPDYDPSKVPKKAKALKPKVEKVRLMAPYSMRCLKCNEYIAHRRKFNARKEDTGEKYMNFKILRFHIACPRCNNNISFKTNYRSAGFIPDQGAVRNYESTTKTQVEKEVKEVESETQILERLEKEEQENKLFQLEKEKRNKNPFWKLNSKDSSKDVMENLQDKLLGQIQQQEINEHLEALQRRNREIAQLGGSDKLTADIQQKITSLQSLQEKLNEDEDEELAKRAFKKLKKNP</sequence>
<dbReference type="InterPro" id="IPR007590">
    <property type="entry name" value="Saf4/Yju2"/>
</dbReference>
<organism evidence="2 3">
    <name type="scientific">Hyphopichia burtonii NRRL Y-1933</name>
    <dbReference type="NCBI Taxonomy" id="984485"/>
    <lineage>
        <taxon>Eukaryota</taxon>
        <taxon>Fungi</taxon>
        <taxon>Dikarya</taxon>
        <taxon>Ascomycota</taxon>
        <taxon>Saccharomycotina</taxon>
        <taxon>Pichiomycetes</taxon>
        <taxon>Debaryomycetaceae</taxon>
        <taxon>Hyphopichia</taxon>
    </lineage>
</organism>
<dbReference type="GO" id="GO:0071006">
    <property type="term" value="C:U2-type catalytic step 1 spliceosome"/>
    <property type="evidence" value="ECO:0007669"/>
    <property type="project" value="EnsemblFungi"/>
</dbReference>
<dbReference type="OrthoDB" id="674963at2759"/>
<dbReference type="RefSeq" id="XP_020075296.1">
    <property type="nucleotide sequence ID" value="XM_020223912.1"/>
</dbReference>
<dbReference type="PANTHER" id="PTHR12111">
    <property type="entry name" value="SPLICING FACTOR YJU2"/>
    <property type="match status" value="1"/>
</dbReference>
<name>A0A1E4RG46_9ASCO</name>
<dbReference type="AlphaFoldDB" id="A0A1E4RG46"/>
<dbReference type="GO" id="GO:0000350">
    <property type="term" value="P:generation of catalytic spliceosome for second transesterification step"/>
    <property type="evidence" value="ECO:0007669"/>
    <property type="project" value="EnsemblFungi"/>
</dbReference>
<feature type="coiled-coil region" evidence="1">
    <location>
        <begin position="181"/>
        <end position="231"/>
    </location>
</feature>
<reference evidence="3" key="1">
    <citation type="submission" date="2016-05" db="EMBL/GenBank/DDBJ databases">
        <title>Comparative genomics of biotechnologically important yeasts.</title>
        <authorList>
            <consortium name="DOE Joint Genome Institute"/>
            <person name="Riley R."/>
            <person name="Haridas S."/>
            <person name="Wolfe K.H."/>
            <person name="Lopes M.R."/>
            <person name="Hittinger C.T."/>
            <person name="Goker M."/>
            <person name="Salamov A."/>
            <person name="Wisecaver J."/>
            <person name="Long T.M."/>
            <person name="Aerts A.L."/>
            <person name="Barry K."/>
            <person name="Choi C."/>
            <person name="Clum A."/>
            <person name="Coughlan A.Y."/>
            <person name="Deshpande S."/>
            <person name="Douglass A.P."/>
            <person name="Hanson S.J."/>
            <person name="Klenk H.-P."/>
            <person name="Labutti K."/>
            <person name="Lapidus A."/>
            <person name="Lindquist E."/>
            <person name="Lipzen A."/>
            <person name="Meier-Kolthoff J.P."/>
            <person name="Ohm R.A."/>
            <person name="Otillar R.P."/>
            <person name="Pangilinan J."/>
            <person name="Peng Y."/>
            <person name="Rokas A."/>
            <person name="Rosa C.A."/>
            <person name="Scheuner C."/>
            <person name="Sibirny A.A."/>
            <person name="Slot J.C."/>
            <person name="Stielow J.B."/>
            <person name="Sun H."/>
            <person name="Kurtzman C.P."/>
            <person name="Blackwell M."/>
            <person name="Grigoriev I.V."/>
            <person name="Jeffries T.W."/>
        </authorList>
    </citation>
    <scope>NUCLEOTIDE SEQUENCE [LARGE SCALE GENOMIC DNA]</scope>
    <source>
        <strain evidence="3">NRRL Y-1933</strain>
    </source>
</reference>
<gene>
    <name evidence="2" type="ORF">HYPBUDRAFT_93532</name>
</gene>
<feature type="non-terminal residue" evidence="2">
    <location>
        <position position="245"/>
    </location>
</feature>
<dbReference type="GeneID" id="30998461"/>
<protein>
    <submittedName>
        <fullName evidence="2">DUF572-domain-containing protein</fullName>
    </submittedName>
</protein>
<keyword evidence="1" id="KW-0175">Coiled coil</keyword>
<dbReference type="GO" id="GO:0030620">
    <property type="term" value="F:U2 snRNA binding"/>
    <property type="evidence" value="ECO:0007669"/>
    <property type="project" value="EnsemblFungi"/>
</dbReference>
<dbReference type="Proteomes" id="UP000095085">
    <property type="component" value="Unassembled WGS sequence"/>
</dbReference>
<evidence type="ECO:0000256" key="1">
    <source>
        <dbReference type="SAM" id="Coils"/>
    </source>
</evidence>
<dbReference type="GO" id="GO:0000349">
    <property type="term" value="P:generation of catalytic spliceosome for first transesterification step"/>
    <property type="evidence" value="ECO:0007669"/>
    <property type="project" value="EnsemblFungi"/>
</dbReference>
<dbReference type="GO" id="GO:0071007">
    <property type="term" value="C:U2-type catalytic step 2 spliceosome"/>
    <property type="evidence" value="ECO:0007669"/>
    <property type="project" value="EnsemblFungi"/>
</dbReference>
<dbReference type="PANTHER" id="PTHR12111:SF1">
    <property type="entry name" value="SPLICING FACTOR YJU2"/>
    <property type="match status" value="1"/>
</dbReference>
<evidence type="ECO:0000313" key="2">
    <source>
        <dbReference type="EMBL" id="ODV66229.1"/>
    </source>
</evidence>
<feature type="coiled-coil region" evidence="1">
    <location>
        <begin position="113"/>
        <end position="153"/>
    </location>
</feature>
<accession>A0A1E4RG46</accession>
<dbReference type="GO" id="GO:0000974">
    <property type="term" value="C:Prp19 complex"/>
    <property type="evidence" value="ECO:0007669"/>
    <property type="project" value="EnsemblFungi"/>
</dbReference>
<keyword evidence="3" id="KW-1185">Reference proteome</keyword>
<proteinExistence type="predicted"/>
<evidence type="ECO:0000313" key="3">
    <source>
        <dbReference type="Proteomes" id="UP000095085"/>
    </source>
</evidence>